<keyword evidence="2" id="KW-0178">Competence</keyword>
<evidence type="ECO:0000313" key="5">
    <source>
        <dbReference type="Proteomes" id="UP000031938"/>
    </source>
</evidence>
<feature type="transmembrane region" description="Helical" evidence="3">
    <location>
        <begin position="20"/>
        <end position="43"/>
    </location>
</feature>
<comment type="caution">
    <text evidence="4">The sequence shown here is derived from an EMBL/GenBank/DDBJ whole genome shotgun (WGS) entry which is preliminary data.</text>
</comment>
<dbReference type="RefSeq" id="WP_041090396.1">
    <property type="nucleotide sequence ID" value="NZ_JXRP01000019.1"/>
</dbReference>
<dbReference type="Pfam" id="PF07963">
    <property type="entry name" value="N_methyl"/>
    <property type="match status" value="1"/>
</dbReference>
<evidence type="ECO:0000256" key="3">
    <source>
        <dbReference type="SAM" id="Phobius"/>
    </source>
</evidence>
<accession>A0A0C2VJ65</accession>
<dbReference type="EMBL" id="JXRP01000019">
    <property type="protein sequence ID" value="KIL44516.1"/>
    <property type="molecule type" value="Genomic_DNA"/>
</dbReference>
<evidence type="ECO:0000313" key="4">
    <source>
        <dbReference type="EMBL" id="KIL44516.1"/>
    </source>
</evidence>
<keyword evidence="3" id="KW-0812">Transmembrane</keyword>
<evidence type="ECO:0008006" key="6">
    <source>
        <dbReference type="Google" id="ProtNLM"/>
    </source>
</evidence>
<name>A0A0C2VJ65_9BACL</name>
<keyword evidence="3" id="KW-1133">Transmembrane helix</keyword>
<evidence type="ECO:0000256" key="2">
    <source>
        <dbReference type="ARBA" id="ARBA00023287"/>
    </source>
</evidence>
<dbReference type="STRING" id="889306.KP78_34800"/>
<dbReference type="Proteomes" id="UP000031938">
    <property type="component" value="Unassembled WGS sequence"/>
</dbReference>
<evidence type="ECO:0000256" key="1">
    <source>
        <dbReference type="ARBA" id="ARBA00004241"/>
    </source>
</evidence>
<keyword evidence="3" id="KW-0472">Membrane</keyword>
<organism evidence="4 5">
    <name type="scientific">Jeotgalibacillus soli</name>
    <dbReference type="NCBI Taxonomy" id="889306"/>
    <lineage>
        <taxon>Bacteria</taxon>
        <taxon>Bacillati</taxon>
        <taxon>Bacillota</taxon>
        <taxon>Bacilli</taxon>
        <taxon>Bacillales</taxon>
        <taxon>Caryophanaceae</taxon>
        <taxon>Jeotgalibacillus</taxon>
    </lineage>
</organism>
<comment type="subcellular location">
    <subcellularLocation>
        <location evidence="1">Cell surface</location>
    </subcellularLocation>
</comment>
<gene>
    <name evidence="4" type="ORF">KP78_34800</name>
</gene>
<dbReference type="GO" id="GO:0009986">
    <property type="term" value="C:cell surface"/>
    <property type="evidence" value="ECO:0007669"/>
    <property type="project" value="UniProtKB-SubCell"/>
</dbReference>
<keyword evidence="5" id="KW-1185">Reference proteome</keyword>
<dbReference type="InterPro" id="IPR012902">
    <property type="entry name" value="N_methyl_site"/>
</dbReference>
<dbReference type="GO" id="GO:0030420">
    <property type="term" value="P:establishment of competence for transformation"/>
    <property type="evidence" value="ECO:0007669"/>
    <property type="project" value="UniProtKB-KW"/>
</dbReference>
<sequence length="160" mass="18357">MVNFCKERANSNGFTLTELLVTIVLISIVIIGFISFFSQSVLFSTKVETVMTASNKADKIAHDIKASDQVQSWIDAHQVRTCSDVHNIDLPARLIDGSIEGEYGYYLSINDERYYPNITICRHQEEMELSLFLLHIEVYKEADGEMEFLTELFDYIEVDE</sequence>
<reference evidence="4 5" key="1">
    <citation type="submission" date="2015-01" db="EMBL/GenBank/DDBJ databases">
        <title>Genome sequencing of Jeotgalibacillus soli.</title>
        <authorList>
            <person name="Goh K.M."/>
            <person name="Chan K.-G."/>
            <person name="Yaakop A.S."/>
            <person name="Ee R."/>
            <person name="Gan H.M."/>
            <person name="Chan C.S."/>
        </authorList>
    </citation>
    <scope>NUCLEOTIDE SEQUENCE [LARGE SCALE GENOMIC DNA]</scope>
    <source>
        <strain evidence="4 5">P9</strain>
    </source>
</reference>
<protein>
    <recommendedName>
        <fullName evidence="6">Prepilin-type N-terminal cleavage/methylation domain-containing protein</fullName>
    </recommendedName>
</protein>
<dbReference type="PATRIC" id="fig|889306.3.peg.3497"/>
<dbReference type="NCBIfam" id="TIGR02532">
    <property type="entry name" value="IV_pilin_GFxxxE"/>
    <property type="match status" value="1"/>
</dbReference>
<proteinExistence type="predicted"/>
<dbReference type="AlphaFoldDB" id="A0A0C2VJ65"/>